<accession>A0A450VPN0</accession>
<dbReference type="EMBL" id="CAADFK010000002">
    <property type="protein sequence ID" value="VFK06735.1"/>
    <property type="molecule type" value="Genomic_DNA"/>
</dbReference>
<proteinExistence type="inferred from homology"/>
<comment type="subcellular location">
    <subcellularLocation>
        <location evidence="2">Cytoplasm</location>
    </subcellularLocation>
</comment>
<keyword evidence="2" id="KW-0963">Cytoplasm</keyword>
<dbReference type="AlphaFoldDB" id="A0A450VPN0"/>
<dbReference type="GO" id="GO:0009404">
    <property type="term" value="P:toxin metabolic process"/>
    <property type="evidence" value="ECO:0007669"/>
    <property type="project" value="UniProtKB-UniRule"/>
</dbReference>
<evidence type="ECO:0000313" key="3">
    <source>
        <dbReference type="EMBL" id="VFK06735.1"/>
    </source>
</evidence>
<gene>
    <name evidence="3" type="ORF">BECKLPF1236B_GA0070989_100219</name>
</gene>
<evidence type="ECO:0000256" key="2">
    <source>
        <dbReference type="RuleBase" id="RU368102"/>
    </source>
</evidence>
<reference evidence="3" key="1">
    <citation type="submission" date="2019-02" db="EMBL/GenBank/DDBJ databases">
        <authorList>
            <person name="Gruber-Vodicka R. H."/>
            <person name="Seah K. B. B."/>
        </authorList>
    </citation>
    <scope>NUCLEOTIDE SEQUENCE</scope>
    <source>
        <strain evidence="3">BECK_S313</strain>
    </source>
</reference>
<dbReference type="PRINTS" id="PR01489">
    <property type="entry name" value="RTXTOXINC"/>
</dbReference>
<organism evidence="3">
    <name type="scientific">Candidatus Kentrum sp. LPFa</name>
    <dbReference type="NCBI Taxonomy" id="2126335"/>
    <lineage>
        <taxon>Bacteria</taxon>
        <taxon>Pseudomonadati</taxon>
        <taxon>Pseudomonadota</taxon>
        <taxon>Gammaproteobacteria</taxon>
        <taxon>Candidatus Kentrum</taxon>
    </lineage>
</organism>
<sequence length="176" mass="20525">MYFDNLKLDVIAPIFIQQRWTEAKVLGGAVWLWMNSENHHELPLHTLSVALLPAIKTRQFVLAAESGRPVFFMSWANLSTEAETRYLSTHQLLMSPEDWQSGDRMWVIDWVAPFGHTKKMKSFVLQRFMAGLCFRSLYHRGEERGRRIQYFFGALVSPQERRAWKAAHPIAYPSVQ</sequence>
<name>A0A450VPN0_9GAMM</name>
<comment type="function">
    <text evidence="2">Involved in fatty acylation of protoxin at internal lysine residues, thereby converting it to the active toxin.</text>
</comment>
<evidence type="ECO:0000256" key="1">
    <source>
        <dbReference type="ARBA" id="ARBA00005686"/>
    </source>
</evidence>
<keyword evidence="2 3" id="KW-0808">Transferase</keyword>
<dbReference type="Pfam" id="PF02794">
    <property type="entry name" value="HlyC"/>
    <property type="match status" value="1"/>
</dbReference>
<dbReference type="GO" id="GO:0005737">
    <property type="term" value="C:cytoplasm"/>
    <property type="evidence" value="ECO:0007669"/>
    <property type="project" value="UniProtKB-SubCell"/>
</dbReference>
<dbReference type="InterPro" id="IPR003996">
    <property type="entry name" value="RTX_toxin-activating_protC_bac"/>
</dbReference>
<dbReference type="EC" id="2.3.1.-" evidence="2"/>
<comment type="similarity">
    <text evidence="1 2">Belongs to the RTX toxin acyltransferase family.</text>
</comment>
<dbReference type="GO" id="GO:0031640">
    <property type="term" value="P:killing of cells of another organism"/>
    <property type="evidence" value="ECO:0007669"/>
    <property type="project" value="UniProtKB-KW"/>
</dbReference>
<keyword evidence="2" id="KW-0204">Cytolysis</keyword>
<protein>
    <recommendedName>
        <fullName evidence="2">RTX toxin-activating lysine-acyltransferase</fullName>
        <ecNumber evidence="2">2.3.1.-</ecNumber>
    </recommendedName>
</protein>
<keyword evidence="2 3" id="KW-0012">Acyltransferase</keyword>
<dbReference type="GO" id="GO:0016746">
    <property type="term" value="F:acyltransferase activity"/>
    <property type="evidence" value="ECO:0007669"/>
    <property type="project" value="UniProtKB-UniRule"/>
</dbReference>